<dbReference type="EMBL" id="VIIS01002019">
    <property type="protein sequence ID" value="KAF0289642.1"/>
    <property type="molecule type" value="Genomic_DNA"/>
</dbReference>
<gene>
    <name evidence="1" type="ORF">FJT64_000178</name>
</gene>
<sequence length="99" mass="10749">MSELLQHIRLQDIGGLIVAAGLKMANILCSLQPLKAYDNSVHMPLLPGADDVLVLDALSPMELHLLLVSVNRLVDHLEKTLTDSGSGLSLQHWISIEST</sequence>
<evidence type="ECO:0000313" key="2">
    <source>
        <dbReference type="Proteomes" id="UP000440578"/>
    </source>
</evidence>
<comment type="caution">
    <text evidence="1">The sequence shown here is derived from an EMBL/GenBank/DDBJ whole genome shotgun (WGS) entry which is preliminary data.</text>
</comment>
<evidence type="ECO:0000313" key="1">
    <source>
        <dbReference type="EMBL" id="KAF0289642.1"/>
    </source>
</evidence>
<name>A0A6A4VGK6_AMPAM</name>
<dbReference type="Proteomes" id="UP000440578">
    <property type="component" value="Unassembled WGS sequence"/>
</dbReference>
<dbReference type="OrthoDB" id="3360904at2759"/>
<accession>A0A6A4VGK6</accession>
<protein>
    <submittedName>
        <fullName evidence="1">Uncharacterized protein</fullName>
    </submittedName>
</protein>
<dbReference type="AlphaFoldDB" id="A0A6A4VGK6"/>
<keyword evidence="2" id="KW-1185">Reference proteome</keyword>
<proteinExistence type="predicted"/>
<organism evidence="1 2">
    <name type="scientific">Amphibalanus amphitrite</name>
    <name type="common">Striped barnacle</name>
    <name type="synonym">Balanus amphitrite</name>
    <dbReference type="NCBI Taxonomy" id="1232801"/>
    <lineage>
        <taxon>Eukaryota</taxon>
        <taxon>Metazoa</taxon>
        <taxon>Ecdysozoa</taxon>
        <taxon>Arthropoda</taxon>
        <taxon>Crustacea</taxon>
        <taxon>Multicrustacea</taxon>
        <taxon>Cirripedia</taxon>
        <taxon>Thoracica</taxon>
        <taxon>Thoracicalcarea</taxon>
        <taxon>Balanomorpha</taxon>
        <taxon>Balanoidea</taxon>
        <taxon>Balanidae</taxon>
        <taxon>Amphibalaninae</taxon>
        <taxon>Amphibalanus</taxon>
    </lineage>
</organism>
<reference evidence="1 2" key="1">
    <citation type="submission" date="2019-07" db="EMBL/GenBank/DDBJ databases">
        <title>Draft genome assembly of a fouling barnacle, Amphibalanus amphitrite (Darwin, 1854): The first reference genome for Thecostraca.</title>
        <authorList>
            <person name="Kim W."/>
        </authorList>
    </citation>
    <scope>NUCLEOTIDE SEQUENCE [LARGE SCALE GENOMIC DNA]</scope>
    <source>
        <strain evidence="1">SNU_AA5</strain>
        <tissue evidence="1">Soma without cirri and trophi</tissue>
    </source>
</reference>